<dbReference type="AlphaFoldDB" id="A0A174SLS6"/>
<dbReference type="Proteomes" id="UP000095485">
    <property type="component" value="Unassembled WGS sequence"/>
</dbReference>
<accession>A0A174SLS6</accession>
<evidence type="ECO:0000313" key="3">
    <source>
        <dbReference type="EMBL" id="CUP96385.1"/>
    </source>
</evidence>
<name>A0A174SLS6_9FIRM</name>
<feature type="compositionally biased region" description="Acidic residues" evidence="1">
    <location>
        <begin position="69"/>
        <end position="85"/>
    </location>
</feature>
<organism evidence="3 4">
    <name type="scientific">Dorea longicatena</name>
    <dbReference type="NCBI Taxonomy" id="88431"/>
    <lineage>
        <taxon>Bacteria</taxon>
        <taxon>Bacillati</taxon>
        <taxon>Bacillota</taxon>
        <taxon>Clostridia</taxon>
        <taxon>Lachnospirales</taxon>
        <taxon>Lachnospiraceae</taxon>
        <taxon>Dorea</taxon>
    </lineage>
</organism>
<dbReference type="GeneID" id="96229717"/>
<evidence type="ECO:0000313" key="4">
    <source>
        <dbReference type="Proteomes" id="UP000095485"/>
    </source>
</evidence>
<dbReference type="EMBL" id="CZAY01000019">
    <property type="protein sequence ID" value="CUP96385.1"/>
    <property type="molecule type" value="Genomic_DNA"/>
</dbReference>
<feature type="chain" id="PRO_5039562762" description="DUF4366 domain-containing protein" evidence="2">
    <location>
        <begin position="20"/>
        <end position="94"/>
    </location>
</feature>
<evidence type="ECO:0000256" key="1">
    <source>
        <dbReference type="SAM" id="MobiDB-lite"/>
    </source>
</evidence>
<keyword evidence="2" id="KW-0732">Signal</keyword>
<reference evidence="3 4" key="1">
    <citation type="submission" date="2015-09" db="EMBL/GenBank/DDBJ databases">
        <authorList>
            <consortium name="Pathogen Informatics"/>
        </authorList>
    </citation>
    <scope>NUCLEOTIDE SEQUENCE [LARGE SCALE GENOMIC DNA]</scope>
    <source>
        <strain evidence="3 4">2789STDY5834914</strain>
    </source>
</reference>
<proteinExistence type="predicted"/>
<sequence length="94" mass="10380">MAKWMKKLLGLAAIGSAAAGLVYYFKKSKKDVDEDFNDDFEDEDFDLDNDLQPVDRGYVDLNAGKASPEEADDAEETETGEDTLDADAHEGKED</sequence>
<feature type="signal peptide" evidence="2">
    <location>
        <begin position="1"/>
        <end position="19"/>
    </location>
</feature>
<evidence type="ECO:0000256" key="2">
    <source>
        <dbReference type="SAM" id="SignalP"/>
    </source>
</evidence>
<dbReference type="RefSeq" id="WP_055284129.1">
    <property type="nucleotide sequence ID" value="NZ_CP100126.1"/>
</dbReference>
<protein>
    <recommendedName>
        <fullName evidence="5">DUF4366 domain-containing protein</fullName>
    </recommendedName>
</protein>
<evidence type="ECO:0008006" key="5">
    <source>
        <dbReference type="Google" id="ProtNLM"/>
    </source>
</evidence>
<gene>
    <name evidence="3" type="ORF">ERS852526_02438</name>
</gene>
<feature type="region of interest" description="Disordered" evidence="1">
    <location>
        <begin position="62"/>
        <end position="94"/>
    </location>
</feature>